<gene>
    <name evidence="11" type="ORF">ACFPK2_11060</name>
</gene>
<evidence type="ECO:0000256" key="1">
    <source>
        <dbReference type="ARBA" id="ARBA00004429"/>
    </source>
</evidence>
<evidence type="ECO:0000313" key="12">
    <source>
        <dbReference type="Proteomes" id="UP001595976"/>
    </source>
</evidence>
<dbReference type="InterPro" id="IPR007387">
    <property type="entry name" value="TRAP_DctQ"/>
</dbReference>
<dbReference type="Proteomes" id="UP001595976">
    <property type="component" value="Unassembled WGS sequence"/>
</dbReference>
<sequence length="184" mass="20384">MKHHMLAARRLMGRILYAASLAAGVITFAMMWLIDANALSRKVFNAPVPAGVELTQSLLTFAIMLPFGYVLYRREHVNTIFLTSNFPRSVTRWLHAFWMSTGCIVFAAVTYGTFLFALRSYHMNEQVWGATIRFPLYPAKFAVSLGTALIAIQFALDAVLSLVTGDDGDLSAADPDPEKALLHV</sequence>
<evidence type="ECO:0000256" key="2">
    <source>
        <dbReference type="ARBA" id="ARBA00022448"/>
    </source>
</evidence>
<keyword evidence="2 9" id="KW-0813">Transport</keyword>
<keyword evidence="5 9" id="KW-0812">Transmembrane</keyword>
<feature type="transmembrane region" description="Helical" evidence="9">
    <location>
        <begin position="54"/>
        <end position="72"/>
    </location>
</feature>
<dbReference type="PANTHER" id="PTHR35011:SF10">
    <property type="entry name" value="TRAP TRANSPORTER SMALL PERMEASE PROTEIN"/>
    <property type="match status" value="1"/>
</dbReference>
<proteinExistence type="inferred from homology"/>
<comment type="subcellular location">
    <subcellularLocation>
        <location evidence="1 9">Cell inner membrane</location>
        <topology evidence="1 9">Multi-pass membrane protein</topology>
    </subcellularLocation>
</comment>
<evidence type="ECO:0000256" key="3">
    <source>
        <dbReference type="ARBA" id="ARBA00022475"/>
    </source>
</evidence>
<dbReference type="EMBL" id="JBHSLI010000004">
    <property type="protein sequence ID" value="MFC5293527.1"/>
    <property type="molecule type" value="Genomic_DNA"/>
</dbReference>
<feature type="transmembrane region" description="Helical" evidence="9">
    <location>
        <begin position="137"/>
        <end position="156"/>
    </location>
</feature>
<accession>A0ABW0F2Y5</accession>
<feature type="transmembrane region" description="Helical" evidence="9">
    <location>
        <begin position="12"/>
        <end position="34"/>
    </location>
</feature>
<dbReference type="RefSeq" id="WP_158443939.1">
    <property type="nucleotide sequence ID" value="NZ_JAOAOS010000013.1"/>
</dbReference>
<evidence type="ECO:0000256" key="9">
    <source>
        <dbReference type="RuleBase" id="RU369079"/>
    </source>
</evidence>
<reference evidence="12" key="1">
    <citation type="journal article" date="2019" name="Int. J. Syst. Evol. Microbiol.">
        <title>The Global Catalogue of Microorganisms (GCM) 10K type strain sequencing project: providing services to taxonomists for standard genome sequencing and annotation.</title>
        <authorList>
            <consortium name="The Broad Institute Genomics Platform"/>
            <consortium name="The Broad Institute Genome Sequencing Center for Infectious Disease"/>
            <person name="Wu L."/>
            <person name="Ma J."/>
        </authorList>
    </citation>
    <scope>NUCLEOTIDE SEQUENCE [LARGE SCALE GENOMIC DNA]</scope>
    <source>
        <strain evidence="12">CGMCC 1.15643</strain>
    </source>
</reference>
<evidence type="ECO:0000256" key="4">
    <source>
        <dbReference type="ARBA" id="ARBA00022519"/>
    </source>
</evidence>
<evidence type="ECO:0000256" key="8">
    <source>
        <dbReference type="ARBA" id="ARBA00038436"/>
    </source>
</evidence>
<dbReference type="Pfam" id="PF04290">
    <property type="entry name" value="DctQ"/>
    <property type="match status" value="1"/>
</dbReference>
<keyword evidence="7 9" id="KW-0472">Membrane</keyword>
<organism evidence="11 12">
    <name type="scientific">Bosea minatitlanensis</name>
    <dbReference type="NCBI Taxonomy" id="128782"/>
    <lineage>
        <taxon>Bacteria</taxon>
        <taxon>Pseudomonadati</taxon>
        <taxon>Pseudomonadota</taxon>
        <taxon>Alphaproteobacteria</taxon>
        <taxon>Hyphomicrobiales</taxon>
        <taxon>Boseaceae</taxon>
        <taxon>Bosea</taxon>
    </lineage>
</organism>
<comment type="caution">
    <text evidence="11">The sequence shown here is derived from an EMBL/GenBank/DDBJ whole genome shotgun (WGS) entry which is preliminary data.</text>
</comment>
<dbReference type="PANTHER" id="PTHR35011">
    <property type="entry name" value="2,3-DIKETO-L-GULONATE TRAP TRANSPORTER SMALL PERMEASE PROTEIN YIAM"/>
    <property type="match status" value="1"/>
</dbReference>
<evidence type="ECO:0000256" key="7">
    <source>
        <dbReference type="ARBA" id="ARBA00023136"/>
    </source>
</evidence>
<comment type="subunit">
    <text evidence="9">The complex comprises the extracytoplasmic solute receptor protein and the two transmembrane proteins.</text>
</comment>
<protein>
    <recommendedName>
        <fullName evidence="9">TRAP transporter small permease protein</fullName>
    </recommendedName>
</protein>
<keyword evidence="3" id="KW-1003">Cell membrane</keyword>
<keyword evidence="4 9" id="KW-0997">Cell inner membrane</keyword>
<name>A0ABW0F2Y5_9HYPH</name>
<feature type="domain" description="Tripartite ATP-independent periplasmic transporters DctQ component" evidence="10">
    <location>
        <begin position="30"/>
        <end position="160"/>
    </location>
</feature>
<evidence type="ECO:0000256" key="5">
    <source>
        <dbReference type="ARBA" id="ARBA00022692"/>
    </source>
</evidence>
<evidence type="ECO:0000313" key="11">
    <source>
        <dbReference type="EMBL" id="MFC5293527.1"/>
    </source>
</evidence>
<feature type="transmembrane region" description="Helical" evidence="9">
    <location>
        <begin position="93"/>
        <end position="117"/>
    </location>
</feature>
<evidence type="ECO:0000256" key="6">
    <source>
        <dbReference type="ARBA" id="ARBA00022989"/>
    </source>
</evidence>
<keyword evidence="6 9" id="KW-1133">Transmembrane helix</keyword>
<keyword evidence="12" id="KW-1185">Reference proteome</keyword>
<dbReference type="InterPro" id="IPR055348">
    <property type="entry name" value="DctQ"/>
</dbReference>
<evidence type="ECO:0000259" key="10">
    <source>
        <dbReference type="Pfam" id="PF04290"/>
    </source>
</evidence>
<comment type="similarity">
    <text evidence="8 9">Belongs to the TRAP transporter small permease family.</text>
</comment>
<comment type="function">
    <text evidence="9">Part of the tripartite ATP-independent periplasmic (TRAP) transport system.</text>
</comment>